<proteinExistence type="predicted"/>
<comment type="caution">
    <text evidence="1">The sequence shown here is derived from an EMBL/GenBank/DDBJ whole genome shotgun (WGS) entry which is preliminary data.</text>
</comment>
<evidence type="ECO:0000313" key="1">
    <source>
        <dbReference type="EMBL" id="VEL34095.1"/>
    </source>
</evidence>
<dbReference type="AlphaFoldDB" id="A0A3S5CMZ0"/>
<organism evidence="1 2">
    <name type="scientific">Protopolystoma xenopodis</name>
    <dbReference type="NCBI Taxonomy" id="117903"/>
    <lineage>
        <taxon>Eukaryota</taxon>
        <taxon>Metazoa</taxon>
        <taxon>Spiralia</taxon>
        <taxon>Lophotrochozoa</taxon>
        <taxon>Platyhelminthes</taxon>
        <taxon>Monogenea</taxon>
        <taxon>Polyopisthocotylea</taxon>
        <taxon>Polystomatidea</taxon>
        <taxon>Polystomatidae</taxon>
        <taxon>Protopolystoma</taxon>
    </lineage>
</organism>
<reference evidence="1" key="1">
    <citation type="submission" date="2018-11" db="EMBL/GenBank/DDBJ databases">
        <authorList>
            <consortium name="Pathogen Informatics"/>
        </authorList>
    </citation>
    <scope>NUCLEOTIDE SEQUENCE</scope>
</reference>
<dbReference type="EMBL" id="CAAALY010246977">
    <property type="protein sequence ID" value="VEL34095.1"/>
    <property type="molecule type" value="Genomic_DNA"/>
</dbReference>
<protein>
    <submittedName>
        <fullName evidence="1">Uncharacterized protein</fullName>
    </submittedName>
</protein>
<evidence type="ECO:0000313" key="2">
    <source>
        <dbReference type="Proteomes" id="UP000784294"/>
    </source>
</evidence>
<accession>A0A3S5CMZ0</accession>
<sequence>MEKRVTPPKSTPRHRALLQAGLGIVRFIRLCGSFRALPTPPKPTTRVCVCVCRMGSDDYRPSQLDGPAAWTTVALTFDIHMLSVSGAADATNQR</sequence>
<gene>
    <name evidence="1" type="ORF">PXEA_LOCUS27535</name>
</gene>
<keyword evidence="2" id="KW-1185">Reference proteome</keyword>
<dbReference type="Proteomes" id="UP000784294">
    <property type="component" value="Unassembled WGS sequence"/>
</dbReference>
<name>A0A3S5CMZ0_9PLAT</name>